<dbReference type="KEGG" id="acis:CBP35_06440"/>
<organism evidence="1 2">
    <name type="scientific">Acidovorax carolinensis</name>
    <dbReference type="NCBI Taxonomy" id="553814"/>
    <lineage>
        <taxon>Bacteria</taxon>
        <taxon>Pseudomonadati</taxon>
        <taxon>Pseudomonadota</taxon>
        <taxon>Betaproteobacteria</taxon>
        <taxon>Burkholderiales</taxon>
        <taxon>Comamonadaceae</taxon>
        <taxon>Acidovorax</taxon>
    </lineage>
</organism>
<dbReference type="Proteomes" id="UP000194440">
    <property type="component" value="Chromosome"/>
</dbReference>
<dbReference type="PANTHER" id="PTHR40275:SF1">
    <property type="entry name" value="SSL7038 PROTEIN"/>
    <property type="match status" value="1"/>
</dbReference>
<accession>A0A240UDG9</accession>
<dbReference type="SUPFAM" id="SSF47413">
    <property type="entry name" value="lambda repressor-like DNA-binding domains"/>
    <property type="match status" value="1"/>
</dbReference>
<dbReference type="Pfam" id="PF21716">
    <property type="entry name" value="dnstrm_HI1420"/>
    <property type="match status" value="1"/>
</dbReference>
<dbReference type="KEGG" id="acip:CBP36_12485"/>
<protein>
    <submittedName>
        <fullName evidence="1">Addiction module antidote protein</fullName>
    </submittedName>
</protein>
<evidence type="ECO:0000313" key="1">
    <source>
        <dbReference type="EMBL" id="ART59544.1"/>
    </source>
</evidence>
<dbReference type="InterPro" id="IPR014057">
    <property type="entry name" value="HI1420"/>
</dbReference>
<dbReference type="InterPro" id="IPR010982">
    <property type="entry name" value="Lambda_DNA-bd_dom_sf"/>
</dbReference>
<dbReference type="RefSeq" id="WP_086927660.1">
    <property type="nucleotide sequence ID" value="NZ_CP021362.1"/>
</dbReference>
<reference evidence="1" key="1">
    <citation type="submission" date="2017-05" db="EMBL/GenBank/DDBJ databases">
        <title>Polyphasic characterization of four soil-derived phenanthrene-degrading Acidovorax strains and proposal of Acidovorax phenanthrenivorans sp. nov.</title>
        <authorList>
            <person name="Singleton D."/>
            <person name="Lee J."/>
            <person name="Dickey A.N."/>
            <person name="Stroud A."/>
            <person name="Scholl E.H."/>
            <person name="Wright F.A."/>
            <person name="Aitken M.D."/>
        </authorList>
    </citation>
    <scope>NUCLEOTIDE SEQUENCE</scope>
    <source>
        <strain evidence="1">P4</strain>
    </source>
</reference>
<dbReference type="PANTHER" id="PTHR40275">
    <property type="entry name" value="SSL7038 PROTEIN"/>
    <property type="match status" value="1"/>
</dbReference>
<sequence length="110" mass="11360">MTANKQPASRPHDAAVVELLKADPDFANEYLAAALDEADEPGGQAALLSALRHVAEAQGMAAVAERAGIPRESLYRALGPKGNPTVKTLLAVLSAAGLHLAVTRQDSAHA</sequence>
<dbReference type="EMBL" id="CP021366">
    <property type="protein sequence ID" value="ART59544.1"/>
    <property type="molecule type" value="Genomic_DNA"/>
</dbReference>
<keyword evidence="2" id="KW-1185">Reference proteome</keyword>
<dbReference type="AlphaFoldDB" id="A0A240UDG9"/>
<dbReference type="OrthoDB" id="9798416at2"/>
<dbReference type="NCBIfam" id="TIGR02684">
    <property type="entry name" value="dnstrm_HI1420"/>
    <property type="match status" value="1"/>
</dbReference>
<proteinExistence type="predicted"/>
<gene>
    <name evidence="1" type="ORF">CBP36_12485</name>
</gene>
<evidence type="ECO:0000313" key="2">
    <source>
        <dbReference type="Proteomes" id="UP000194440"/>
    </source>
</evidence>
<dbReference type="GO" id="GO:0003677">
    <property type="term" value="F:DNA binding"/>
    <property type="evidence" value="ECO:0007669"/>
    <property type="project" value="InterPro"/>
</dbReference>
<name>A0A240UDG9_9BURK</name>